<feature type="region of interest" description="Disordered" evidence="1">
    <location>
        <begin position="1528"/>
        <end position="1617"/>
    </location>
</feature>
<feature type="compositionally biased region" description="Basic and acidic residues" evidence="1">
    <location>
        <begin position="912"/>
        <end position="929"/>
    </location>
</feature>
<accession>A0A9P8I5A9</accession>
<feature type="region of interest" description="Disordered" evidence="1">
    <location>
        <begin position="735"/>
        <end position="766"/>
    </location>
</feature>
<feature type="compositionally biased region" description="Low complexity" evidence="1">
    <location>
        <begin position="1"/>
        <end position="14"/>
    </location>
</feature>
<feature type="region of interest" description="Disordered" evidence="1">
    <location>
        <begin position="1265"/>
        <end position="1286"/>
    </location>
</feature>
<feature type="region of interest" description="Disordered" evidence="1">
    <location>
        <begin position="307"/>
        <end position="357"/>
    </location>
</feature>
<feature type="region of interest" description="Disordered" evidence="1">
    <location>
        <begin position="869"/>
        <end position="967"/>
    </location>
</feature>
<feature type="region of interest" description="Disordered" evidence="1">
    <location>
        <begin position="532"/>
        <end position="633"/>
    </location>
</feature>
<feature type="compositionally biased region" description="Polar residues" evidence="1">
    <location>
        <begin position="880"/>
        <end position="889"/>
    </location>
</feature>
<comment type="caution">
    <text evidence="2">The sequence shown here is derived from an EMBL/GenBank/DDBJ whole genome shotgun (WGS) entry which is preliminary data.</text>
</comment>
<feature type="compositionally biased region" description="Basic and acidic residues" evidence="1">
    <location>
        <begin position="23"/>
        <end position="32"/>
    </location>
</feature>
<protein>
    <submittedName>
        <fullName evidence="2">Uncharacterized protein</fullName>
    </submittedName>
</protein>
<feature type="compositionally biased region" description="Low complexity" evidence="1">
    <location>
        <begin position="33"/>
        <end position="43"/>
    </location>
</feature>
<feature type="compositionally biased region" description="Polar residues" evidence="1">
    <location>
        <begin position="96"/>
        <end position="109"/>
    </location>
</feature>
<feature type="region of interest" description="Disordered" evidence="1">
    <location>
        <begin position="1386"/>
        <end position="1424"/>
    </location>
</feature>
<feature type="region of interest" description="Disordered" evidence="1">
    <location>
        <begin position="68"/>
        <end position="109"/>
    </location>
</feature>
<feature type="compositionally biased region" description="Basic and acidic residues" evidence="1">
    <location>
        <begin position="1024"/>
        <end position="1041"/>
    </location>
</feature>
<feature type="region of interest" description="Disordered" evidence="1">
    <location>
        <begin position="200"/>
        <end position="251"/>
    </location>
</feature>
<feature type="compositionally biased region" description="Polar residues" evidence="1">
    <location>
        <begin position="68"/>
        <end position="81"/>
    </location>
</feature>
<evidence type="ECO:0000313" key="2">
    <source>
        <dbReference type="EMBL" id="KAH0538992.1"/>
    </source>
</evidence>
<keyword evidence="3" id="KW-1185">Reference proteome</keyword>
<organism evidence="2 3">
    <name type="scientific">Glutinoglossum americanum</name>
    <dbReference type="NCBI Taxonomy" id="1670608"/>
    <lineage>
        <taxon>Eukaryota</taxon>
        <taxon>Fungi</taxon>
        <taxon>Dikarya</taxon>
        <taxon>Ascomycota</taxon>
        <taxon>Pezizomycotina</taxon>
        <taxon>Geoglossomycetes</taxon>
        <taxon>Geoglossales</taxon>
        <taxon>Geoglossaceae</taxon>
        <taxon>Glutinoglossum</taxon>
    </lineage>
</organism>
<feature type="region of interest" description="Disordered" evidence="1">
    <location>
        <begin position="1303"/>
        <end position="1332"/>
    </location>
</feature>
<reference evidence="2" key="1">
    <citation type="submission" date="2021-03" db="EMBL/GenBank/DDBJ databases">
        <title>Comparative genomics and phylogenomic investigation of the class Geoglossomycetes provide insights into ecological specialization and systematics.</title>
        <authorList>
            <person name="Melie T."/>
            <person name="Pirro S."/>
            <person name="Miller A.N."/>
            <person name="Quandt A."/>
        </authorList>
    </citation>
    <scope>NUCLEOTIDE SEQUENCE</scope>
    <source>
        <strain evidence="2">GBOQ0MN5Z8</strain>
    </source>
</reference>
<feature type="region of interest" description="Disordered" evidence="1">
    <location>
        <begin position="1"/>
        <end position="53"/>
    </location>
</feature>
<feature type="compositionally biased region" description="Polar residues" evidence="1">
    <location>
        <begin position="547"/>
        <end position="558"/>
    </location>
</feature>
<feature type="compositionally biased region" description="Polar residues" evidence="1">
    <location>
        <begin position="735"/>
        <end position="760"/>
    </location>
</feature>
<dbReference type="OrthoDB" id="10636885at2759"/>
<sequence>MCHPARTPQRTPQRPQEDTGEAATRDTGDSSRSHPQQVSSSVPRPRREASIQSQDLALDLCYRSVDLQQNSKTTPRRTNAVDNEKREGETHLLGSDASSQPSRLAHQQQNITLPASDVDANRGKPAEILEYDHSWVEHYPPPPRIRTRTQSQEGFLTEERHVNCEDYLSLVAGMPRVSSLPSLLRAVNIRDECHIRPAMGLLGSREQTGSSSRGTNGTYSGNTPQPNTDYENTSEQAAARRMVDNSPKKQVDGDMLATAQHMSWADIVEEEEEDEKIAYSSGAGSEPWRFDQSCGIATGAYLAMRTTGPLQPTSDRNGSRFPRRAQENTEWNDEATVSSKEKLAGGNRSPQDGNRCGGLQHIKEALSADREERSAALIGQVGSLRTTHQNGHLNPVGLEPPTAAATALRRTFQQISSPDVRGEKKPRMIIRGISVDSNILQDGPGHRVPLESSLFTPQSMPAVTEPFPSFDDSHFVELQDVEGAMGVKTDLVMVPVSLDDSRDETGHIQPLLPHKRLSAPPGSSEKCFVQNGPQLRRTPPCVESPTVGKSQGFASSVAGNGYSPGAPSGSNECKSPMSPDQEHLEISTNSHHVSNGSREAIGSAKASCSKGKHPGPPESDDFPCLVSSSSSSPNIPKLAISWSKLHMTSKRDNPRGGGNQIVNPCDYHKKETTLIQDSRYKEIGGSGTPRDANVDPLDKTTVRCSRAGAYTKAEENSMSQALANDALANTSESLANPAAQTDVSPTAQQKPSQNTGSLFSGSEAPVSDKALPRWVPQRTVVPMAPANCKKNWLERLGQESEYKAVVSLETPGFDLSAMSFAERVRAPKSRDPLPSAWIESSPETGLEIAVVEPTAILRAISRATPLKKSLSSADEVGSPAEQQRSQHPSRSAAVASKRRDLVITPTTPSGTDEEKVKEKNSPPRVDKARRWAGKQVVQMPEQHSPSDNNTADRRVAPEISAPNRAGREKTIVNTDKRDQIKTAVAIPHIDFLQPSFNRTARAKRAVPKALQSAGAAVSQIKVSQDSKHNIEKKDEGVEERQRRSRTVTMIPQPITPGGTLRSERGMTIDVGVASPLKTYKLKAKTPEWDLSSSTSSLATFITAPESPIQPWSPNQEYWPNKSPITPYFTSLDMLGDGSPTVSTSSGATDRIVPPSEADDTIVTTALADSPASVLTEKAGGEYMTAKAQVGNTELSTEFLLRLVSELPPESYEDIYQKYPAEIESLLQLRRASQSPRVDTSSSSRTDASEGYLADSGYEAVLADARRGRRRAVSPQRGQQGNDHEQTRLLENWLEPSGQIIGVSKTETGGHRQGAGVVDHEQDDERDRDQVHEQDRYIGRSEQAGILETSTINCPFNANSLNRSRGREPTNSISTIISDPAIIAQGQIVNNSRGRGKPTKRAQRKKYNRPGAIDRHTPAQSPQETNSEQAFFADFPQLVSDFSHDELAAKAYFAAQASPVPPAISVYRRSALGTPHIQLHPEVPMADPYNKKSASLHGGPAYYNLAHFPPVQPTACFPNLAIQNNSVASPTIQPARPDNPPPTNWIDYHGKTHSPLPPDQADQASPARHMHVQHSLPQAHARQTPTDNLRSPERSPSRGDRVLGRSVISPSRMSLGLSDASKQRERALLAPWVDQDSELPESQNRMAEGDKLLKIEITKPHKDKPHIAKFGAMTQEEGPLANEGIASSSAESANLNPLGVGLDQWNTQLEKPEAIEGTLPTTGGTIIGFLPCRKCEVTSAIEDFILKCPKCDPDFQHKYDL</sequence>
<feature type="compositionally biased region" description="Basic residues" evidence="1">
    <location>
        <begin position="1393"/>
        <end position="1407"/>
    </location>
</feature>
<feature type="compositionally biased region" description="Basic and acidic residues" evidence="1">
    <location>
        <begin position="1317"/>
        <end position="1332"/>
    </location>
</feature>
<name>A0A9P8I5A9_9PEZI</name>
<evidence type="ECO:0000313" key="3">
    <source>
        <dbReference type="Proteomes" id="UP000698800"/>
    </source>
</evidence>
<evidence type="ECO:0000256" key="1">
    <source>
        <dbReference type="SAM" id="MobiDB-lite"/>
    </source>
</evidence>
<feature type="compositionally biased region" description="Basic and acidic residues" evidence="1">
    <location>
        <begin position="1589"/>
        <end position="1602"/>
    </location>
</feature>
<dbReference type="EMBL" id="JAGHQL010000090">
    <property type="protein sequence ID" value="KAH0538992.1"/>
    <property type="molecule type" value="Genomic_DNA"/>
</dbReference>
<feature type="compositionally biased region" description="Polar residues" evidence="1">
    <location>
        <begin position="586"/>
        <end position="597"/>
    </location>
</feature>
<feature type="region of interest" description="Disordered" evidence="1">
    <location>
        <begin position="1024"/>
        <end position="1045"/>
    </location>
</feature>
<proteinExistence type="predicted"/>
<dbReference type="Proteomes" id="UP000698800">
    <property type="component" value="Unassembled WGS sequence"/>
</dbReference>
<feature type="compositionally biased region" description="Basic and acidic residues" evidence="1">
    <location>
        <begin position="241"/>
        <end position="251"/>
    </location>
</feature>
<feature type="compositionally biased region" description="Polar residues" evidence="1">
    <location>
        <begin position="205"/>
        <end position="236"/>
    </location>
</feature>
<gene>
    <name evidence="2" type="ORF">FGG08_004441</name>
</gene>
<feature type="region of interest" description="Disordered" evidence="1">
    <location>
        <begin position="679"/>
        <end position="699"/>
    </location>
</feature>